<keyword evidence="2" id="KW-0378">Hydrolase</keyword>
<dbReference type="GO" id="GO:0090657">
    <property type="term" value="P:telomeric loop disassembly"/>
    <property type="evidence" value="ECO:0007669"/>
    <property type="project" value="TreeGrafter"/>
</dbReference>
<organism evidence="5 6">
    <name type="scientific">Romanomermis culicivorax</name>
    <name type="common">Nematode worm</name>
    <dbReference type="NCBI Taxonomy" id="13658"/>
    <lineage>
        <taxon>Eukaryota</taxon>
        <taxon>Metazoa</taxon>
        <taxon>Ecdysozoa</taxon>
        <taxon>Nematoda</taxon>
        <taxon>Enoplea</taxon>
        <taxon>Dorylaimia</taxon>
        <taxon>Mermithida</taxon>
        <taxon>Mermithoidea</taxon>
        <taxon>Mermithidae</taxon>
        <taxon>Romanomermis</taxon>
    </lineage>
</organism>
<dbReference type="GO" id="GO:0003678">
    <property type="term" value="F:DNA helicase activity"/>
    <property type="evidence" value="ECO:0007669"/>
    <property type="project" value="TreeGrafter"/>
</dbReference>
<dbReference type="GO" id="GO:0010569">
    <property type="term" value="P:regulation of double-strand break repair via homologous recombination"/>
    <property type="evidence" value="ECO:0007669"/>
    <property type="project" value="TreeGrafter"/>
</dbReference>
<dbReference type="AlphaFoldDB" id="A0A915I7F6"/>
<evidence type="ECO:0000259" key="4">
    <source>
        <dbReference type="PROSITE" id="PS51193"/>
    </source>
</evidence>
<evidence type="ECO:0000256" key="1">
    <source>
        <dbReference type="ARBA" id="ARBA00022741"/>
    </source>
</evidence>
<evidence type="ECO:0000313" key="5">
    <source>
        <dbReference type="Proteomes" id="UP000887565"/>
    </source>
</evidence>
<sequence>MEKVLQCLEQGSNGILESPTGTGKTLCLLCASLAWLKEKKSKLNLETANQQQQNSVFQNFKRQKTSKNSQETNIFQEPYHPQIVVSKSLSSSINSPSSLCSKFLSPRHQIVANFAISSYLSSFFVEFSSIFVHFASYIYI</sequence>
<dbReference type="InterPro" id="IPR027417">
    <property type="entry name" value="P-loop_NTPase"/>
</dbReference>
<dbReference type="WBParaSite" id="nRc.2.0.1.t10085-RA">
    <property type="protein sequence ID" value="nRc.2.0.1.t10085-RA"/>
    <property type="gene ID" value="nRc.2.0.1.g10085"/>
</dbReference>
<dbReference type="InterPro" id="IPR045028">
    <property type="entry name" value="DinG/Rad3-like"/>
</dbReference>
<dbReference type="GO" id="GO:0045910">
    <property type="term" value="P:negative regulation of DNA recombination"/>
    <property type="evidence" value="ECO:0007669"/>
    <property type="project" value="TreeGrafter"/>
</dbReference>
<dbReference type="GO" id="GO:0016787">
    <property type="term" value="F:hydrolase activity"/>
    <property type="evidence" value="ECO:0007669"/>
    <property type="project" value="UniProtKB-KW"/>
</dbReference>
<evidence type="ECO:0000313" key="6">
    <source>
        <dbReference type="WBParaSite" id="nRc.2.0.1.t10085-RA"/>
    </source>
</evidence>
<feature type="domain" description="Helicase ATP-binding" evidence="4">
    <location>
        <begin position="1"/>
        <end position="140"/>
    </location>
</feature>
<keyword evidence="3" id="KW-0067">ATP-binding</keyword>
<dbReference type="SUPFAM" id="SSF52540">
    <property type="entry name" value="P-loop containing nucleoside triphosphate hydrolases"/>
    <property type="match status" value="1"/>
</dbReference>
<name>A0A915I7F6_ROMCU</name>
<evidence type="ECO:0000256" key="3">
    <source>
        <dbReference type="ARBA" id="ARBA00022840"/>
    </source>
</evidence>
<keyword evidence="5" id="KW-1185">Reference proteome</keyword>
<reference evidence="6" key="1">
    <citation type="submission" date="2022-11" db="UniProtKB">
        <authorList>
            <consortium name="WormBaseParasite"/>
        </authorList>
    </citation>
    <scope>IDENTIFICATION</scope>
</reference>
<dbReference type="GO" id="GO:0005524">
    <property type="term" value="F:ATP binding"/>
    <property type="evidence" value="ECO:0007669"/>
    <property type="project" value="UniProtKB-KW"/>
</dbReference>
<dbReference type="Proteomes" id="UP000887565">
    <property type="component" value="Unplaced"/>
</dbReference>
<keyword evidence="1" id="KW-0547">Nucleotide-binding</keyword>
<dbReference type="Gene3D" id="3.40.50.300">
    <property type="entry name" value="P-loop containing nucleotide triphosphate hydrolases"/>
    <property type="match status" value="1"/>
</dbReference>
<dbReference type="GO" id="GO:0005634">
    <property type="term" value="C:nucleus"/>
    <property type="evidence" value="ECO:0007669"/>
    <property type="project" value="TreeGrafter"/>
</dbReference>
<dbReference type="GO" id="GO:0070182">
    <property type="term" value="F:DNA polymerase binding"/>
    <property type="evidence" value="ECO:0007669"/>
    <property type="project" value="TreeGrafter"/>
</dbReference>
<protein>
    <submittedName>
        <fullName evidence="6">Helicase ATP-binding domain-containing protein</fullName>
    </submittedName>
</protein>
<dbReference type="GO" id="GO:1904430">
    <property type="term" value="P:negative regulation of t-circle formation"/>
    <property type="evidence" value="ECO:0007669"/>
    <property type="project" value="TreeGrafter"/>
</dbReference>
<evidence type="ECO:0000256" key="2">
    <source>
        <dbReference type="ARBA" id="ARBA00022801"/>
    </source>
</evidence>
<dbReference type="PANTHER" id="PTHR11472">
    <property type="entry name" value="DNA REPAIR DEAD HELICASE RAD3/XP-D SUBFAMILY MEMBER"/>
    <property type="match status" value="1"/>
</dbReference>
<dbReference type="PANTHER" id="PTHR11472:SF34">
    <property type="entry name" value="REGULATOR OF TELOMERE ELONGATION HELICASE 1"/>
    <property type="match status" value="1"/>
</dbReference>
<dbReference type="InterPro" id="IPR014013">
    <property type="entry name" value="Helic_SF1/SF2_ATP-bd_DinG/Rad3"/>
</dbReference>
<accession>A0A915I7F6</accession>
<dbReference type="PROSITE" id="PS51193">
    <property type="entry name" value="HELICASE_ATP_BIND_2"/>
    <property type="match status" value="1"/>
</dbReference>
<proteinExistence type="predicted"/>